<evidence type="ECO:0000256" key="4">
    <source>
        <dbReference type="ARBA" id="ARBA00022960"/>
    </source>
</evidence>
<dbReference type="AlphaFoldDB" id="H3ZCG3"/>
<keyword evidence="2 10" id="KW-1003">Cell membrane</keyword>
<comment type="subcellular location">
    <subcellularLocation>
        <location evidence="10">Cell inner membrane</location>
        <topology evidence="10">Multi-pass membrane protein</topology>
    </subcellularLocation>
    <subcellularLocation>
        <location evidence="1">Cell membrane</location>
        <topology evidence="1">Multi-pass membrane protein</topology>
    </subcellularLocation>
</comment>
<dbReference type="InterPro" id="IPR051050">
    <property type="entry name" value="Lipid_II_flippase_MurJ/MviN"/>
</dbReference>
<dbReference type="GO" id="GO:0015648">
    <property type="term" value="F:lipid-linked peptidoglycan transporter activity"/>
    <property type="evidence" value="ECO:0007669"/>
    <property type="project" value="UniProtKB-UniRule"/>
</dbReference>
<dbReference type="PANTHER" id="PTHR47019:SF1">
    <property type="entry name" value="LIPID II FLIPPASE MURJ"/>
    <property type="match status" value="1"/>
</dbReference>
<feature type="transmembrane region" description="Helical" evidence="10">
    <location>
        <begin position="205"/>
        <end position="226"/>
    </location>
</feature>
<feature type="transmembrane region" description="Helical" evidence="10">
    <location>
        <begin position="430"/>
        <end position="448"/>
    </location>
</feature>
<evidence type="ECO:0000256" key="1">
    <source>
        <dbReference type="ARBA" id="ARBA00004651"/>
    </source>
</evidence>
<evidence type="ECO:0000256" key="5">
    <source>
        <dbReference type="ARBA" id="ARBA00022984"/>
    </source>
</evidence>
<dbReference type="GO" id="GO:0034204">
    <property type="term" value="P:lipid translocation"/>
    <property type="evidence" value="ECO:0007669"/>
    <property type="project" value="TreeGrafter"/>
</dbReference>
<reference evidence="12 13" key="1">
    <citation type="journal article" date="2012" name="J. Bacteriol.">
        <title>Genome Sequence of Extracellular-Protease-Producing Alishewanella jeotgali Isolated from Traditional Korean Fermented Seafood.</title>
        <authorList>
            <person name="Jung J."/>
            <person name="Chun J."/>
            <person name="Park W."/>
        </authorList>
    </citation>
    <scope>NUCLEOTIDE SEQUENCE [LARGE SCALE GENOMIC DNA]</scope>
    <source>
        <strain evidence="12 13">KCTC 22429</strain>
    </source>
</reference>
<gene>
    <name evidence="10" type="primary">murJ</name>
    <name evidence="12" type="ORF">AJE_05181</name>
</gene>
<sequence>MPLSNAFREKASNLIGITAGNWRPEQVKIASHYTQEFLVSGKLLKSGLIVSFMTLISRVLGLVRDVVVANFVGAGAAADVFFFANRIPNFLRRLFAEGAFSQAFVPVLSEVKAQHGDDAVRELVAKVAGTLGVIVTLVTLFGVIASPLLALLFGMGWFIEWLNDGPDAQKFELASLMLKITFPYLWFITLVALSGAILNTYNRFAVAAFTPVFLNIAIIGSALYLAPTLDEPALALAWGVFIGGVVQLLFQLPFLAKAGLLVMPKWGWRDPGVTKIRTLMLPALFGVSVSQINLLLDTVIASFLLTGAVSWLYYSDRLIEFPLGLFGIAIATVILPNLSRHHATANAERFSHTLDWAIRFVVMFGLPAMLALMVLGQPIISVLFMRGEFTQQDVLMVSYSLVAYSCGLLSYMLIKVLAPGYYARQDIKTPVKIGIIAMVANMVFNLMLAPFLSYVGLALATAMSASLNAFLLYRGLKLAGIYQLSRQNCWFLAKFSLAAILMAATLWWLSPELNDWIARPLAAQILLLSSLCVGAVLLYFALLLLFGVRLADFKAKSVAESRH</sequence>
<evidence type="ECO:0000256" key="2">
    <source>
        <dbReference type="ARBA" id="ARBA00022475"/>
    </source>
</evidence>
<dbReference type="PRINTS" id="PR01806">
    <property type="entry name" value="VIRFACTRMVIN"/>
</dbReference>
<feature type="transmembrane region" description="Helical" evidence="10">
    <location>
        <begin position="521"/>
        <end position="546"/>
    </location>
</feature>
<evidence type="ECO:0000256" key="7">
    <source>
        <dbReference type="ARBA" id="ARBA00023136"/>
    </source>
</evidence>
<feature type="transmembrane region" description="Helical" evidence="10">
    <location>
        <begin position="66"/>
        <end position="84"/>
    </location>
</feature>
<evidence type="ECO:0000313" key="12">
    <source>
        <dbReference type="EMBL" id="EHR41755.1"/>
    </source>
</evidence>
<keyword evidence="10 11" id="KW-0961">Cell wall biogenesis/degradation</keyword>
<dbReference type="Pfam" id="PF03023">
    <property type="entry name" value="MurJ"/>
    <property type="match status" value="1"/>
</dbReference>
<comment type="function">
    <text evidence="8 10 11">Involved in peptidoglycan biosynthesis. Transports lipid-linked peptidoglycan precursors from the inner to the outer leaflet of the cytoplasmic membrane.</text>
</comment>
<feature type="transmembrane region" description="Helical" evidence="10">
    <location>
        <begin position="131"/>
        <end position="156"/>
    </location>
</feature>
<dbReference type="HAMAP" id="MF_02078">
    <property type="entry name" value="MurJ_MviN"/>
    <property type="match status" value="1"/>
</dbReference>
<keyword evidence="13" id="KW-1185">Reference proteome</keyword>
<keyword evidence="7 10" id="KW-0472">Membrane</keyword>
<accession>H3ZCG3</accession>
<evidence type="ECO:0000256" key="6">
    <source>
        <dbReference type="ARBA" id="ARBA00022989"/>
    </source>
</evidence>
<dbReference type="PANTHER" id="PTHR47019">
    <property type="entry name" value="LIPID II FLIPPASE MURJ"/>
    <property type="match status" value="1"/>
</dbReference>
<evidence type="ECO:0000256" key="11">
    <source>
        <dbReference type="PIRNR" id="PIRNR002869"/>
    </source>
</evidence>
<dbReference type="GO" id="GO:0009252">
    <property type="term" value="P:peptidoglycan biosynthetic process"/>
    <property type="evidence" value="ECO:0007669"/>
    <property type="project" value="UniProtKB-UniRule"/>
</dbReference>
<name>H3ZCG3_9ALTE</name>
<evidence type="ECO:0000256" key="9">
    <source>
        <dbReference type="ARBA" id="ARBA00061532"/>
    </source>
</evidence>
<evidence type="ECO:0000256" key="3">
    <source>
        <dbReference type="ARBA" id="ARBA00022692"/>
    </source>
</evidence>
<organism evidence="12 13">
    <name type="scientific">Alishewanella jeotgali KCTC 22429</name>
    <dbReference type="NCBI Taxonomy" id="1129374"/>
    <lineage>
        <taxon>Bacteria</taxon>
        <taxon>Pseudomonadati</taxon>
        <taxon>Pseudomonadota</taxon>
        <taxon>Gammaproteobacteria</taxon>
        <taxon>Alteromonadales</taxon>
        <taxon>Alteromonadaceae</taxon>
        <taxon>Alishewanella</taxon>
    </lineage>
</organism>
<keyword evidence="5 10" id="KW-0573">Peptidoglycan synthesis</keyword>
<dbReference type="UniPathway" id="UPA00219"/>
<feature type="transmembrane region" description="Helical" evidence="10">
    <location>
        <begin position="396"/>
        <end position="418"/>
    </location>
</feature>
<dbReference type="NCBIfam" id="TIGR01695">
    <property type="entry name" value="murJ_mviN"/>
    <property type="match status" value="1"/>
</dbReference>
<keyword evidence="6 10" id="KW-1133">Transmembrane helix</keyword>
<dbReference type="GO" id="GO:0071555">
    <property type="term" value="P:cell wall organization"/>
    <property type="evidence" value="ECO:0007669"/>
    <property type="project" value="UniProtKB-UniRule"/>
</dbReference>
<comment type="similarity">
    <text evidence="9 10 11">Belongs to the MurJ/MviN family.</text>
</comment>
<keyword evidence="10 11" id="KW-0813">Transport</keyword>
<feature type="transmembrane region" description="Helical" evidence="10">
    <location>
        <begin position="454"/>
        <end position="476"/>
    </location>
</feature>
<proteinExistence type="inferred from homology"/>
<dbReference type="PIRSF" id="PIRSF002869">
    <property type="entry name" value="MviN"/>
    <property type="match status" value="1"/>
</dbReference>
<dbReference type="STRING" id="1129374.AJE_05181"/>
<keyword evidence="3 10" id="KW-0812">Transmembrane</keyword>
<keyword evidence="10" id="KW-0997">Cell inner membrane</keyword>
<comment type="pathway">
    <text evidence="10">Cell wall biogenesis; peptidoglycan biosynthesis.</text>
</comment>
<dbReference type="eggNOG" id="COG0728">
    <property type="taxonomic scope" value="Bacteria"/>
</dbReference>
<dbReference type="GO" id="GO:0005886">
    <property type="term" value="C:plasma membrane"/>
    <property type="evidence" value="ECO:0007669"/>
    <property type="project" value="UniProtKB-SubCell"/>
</dbReference>
<dbReference type="EMBL" id="AHTH01000010">
    <property type="protein sequence ID" value="EHR41755.1"/>
    <property type="molecule type" value="Genomic_DNA"/>
</dbReference>
<comment type="caution">
    <text evidence="12">The sequence shown here is derived from an EMBL/GenBank/DDBJ whole genome shotgun (WGS) entry which is preliminary data.</text>
</comment>
<dbReference type="PATRIC" id="fig|1129374.4.peg.1039"/>
<dbReference type="GO" id="GO:0008360">
    <property type="term" value="P:regulation of cell shape"/>
    <property type="evidence" value="ECO:0007669"/>
    <property type="project" value="UniProtKB-UniRule"/>
</dbReference>
<feature type="transmembrane region" description="Helical" evidence="10">
    <location>
        <begin position="488"/>
        <end position="509"/>
    </location>
</feature>
<dbReference type="Proteomes" id="UP000012046">
    <property type="component" value="Unassembled WGS sequence"/>
</dbReference>
<protein>
    <recommendedName>
        <fullName evidence="10">Probable lipid II flippase MurJ</fullName>
    </recommendedName>
</protein>
<evidence type="ECO:0000313" key="13">
    <source>
        <dbReference type="Proteomes" id="UP000012046"/>
    </source>
</evidence>
<dbReference type="InterPro" id="IPR004268">
    <property type="entry name" value="MurJ"/>
</dbReference>
<evidence type="ECO:0000256" key="10">
    <source>
        <dbReference type="HAMAP-Rule" id="MF_02078"/>
    </source>
</evidence>
<feature type="transmembrane region" description="Helical" evidence="10">
    <location>
        <begin position="238"/>
        <end position="262"/>
    </location>
</feature>
<feature type="transmembrane region" description="Helical" evidence="10">
    <location>
        <begin position="176"/>
        <end position="198"/>
    </location>
</feature>
<evidence type="ECO:0000256" key="8">
    <source>
        <dbReference type="ARBA" id="ARBA00060041"/>
    </source>
</evidence>
<feature type="transmembrane region" description="Helical" evidence="10">
    <location>
        <begin position="360"/>
        <end position="384"/>
    </location>
</feature>
<feature type="transmembrane region" description="Helical" evidence="10">
    <location>
        <begin position="283"/>
        <end position="313"/>
    </location>
</feature>
<feature type="transmembrane region" description="Helical" evidence="10">
    <location>
        <begin position="319"/>
        <end position="339"/>
    </location>
</feature>
<dbReference type="CDD" id="cd13123">
    <property type="entry name" value="MATE_MurJ_like"/>
    <property type="match status" value="1"/>
</dbReference>
<keyword evidence="4 10" id="KW-0133">Cell shape</keyword>